<reference evidence="6 7" key="1">
    <citation type="submission" date="2018-07" db="EMBL/GenBank/DDBJ databases">
        <title>Complete genome sequence of Psychrobacillus sp. PB01, isolated from iceberg, and comparative genome analysis of Psychrobacillus strains.</title>
        <authorList>
            <person name="Lee P.C."/>
        </authorList>
    </citation>
    <scope>NUCLEOTIDE SEQUENCE [LARGE SCALE GENOMIC DNA]</scope>
    <source>
        <strain evidence="6 7">PB01</strain>
    </source>
</reference>
<keyword evidence="7" id="KW-1185">Reference proteome</keyword>
<dbReference type="Gene3D" id="3.20.20.140">
    <property type="entry name" value="Metal-dependent hydrolases"/>
    <property type="match status" value="1"/>
</dbReference>
<evidence type="ECO:0000256" key="4">
    <source>
        <dbReference type="ARBA" id="ARBA00051722"/>
    </source>
</evidence>
<dbReference type="InterPro" id="IPR016667">
    <property type="entry name" value="Caps_polysacc_synth_CpsB/CapC"/>
</dbReference>
<dbReference type="PIRSF" id="PIRSF016557">
    <property type="entry name" value="Caps_synth_CpsB"/>
    <property type="match status" value="1"/>
</dbReference>
<proteinExistence type="inferred from homology"/>
<dbReference type="KEGG" id="psyo:PB01_14155"/>
<keyword evidence="3 5" id="KW-0904">Protein phosphatase</keyword>
<dbReference type="GO" id="GO:0004725">
    <property type="term" value="F:protein tyrosine phosphatase activity"/>
    <property type="evidence" value="ECO:0007669"/>
    <property type="project" value="UniProtKB-UniRule"/>
</dbReference>
<dbReference type="SUPFAM" id="SSF89550">
    <property type="entry name" value="PHP domain-like"/>
    <property type="match status" value="1"/>
</dbReference>
<dbReference type="InterPro" id="IPR016195">
    <property type="entry name" value="Pol/histidinol_Pase-like"/>
</dbReference>
<dbReference type="GO" id="GO:0030145">
    <property type="term" value="F:manganese ion binding"/>
    <property type="evidence" value="ECO:0007669"/>
    <property type="project" value="UniProtKB-UniRule"/>
</dbReference>
<dbReference type="AlphaFoldDB" id="A0A5J6SPL5"/>
<dbReference type="Proteomes" id="UP000325517">
    <property type="component" value="Chromosome"/>
</dbReference>
<organism evidence="6 7">
    <name type="scientific">Psychrobacillus glaciei</name>
    <dbReference type="NCBI Taxonomy" id="2283160"/>
    <lineage>
        <taxon>Bacteria</taxon>
        <taxon>Bacillati</taxon>
        <taxon>Bacillota</taxon>
        <taxon>Bacilli</taxon>
        <taxon>Bacillales</taxon>
        <taxon>Bacillaceae</taxon>
        <taxon>Psychrobacillus</taxon>
    </lineage>
</organism>
<comment type="similarity">
    <text evidence="1 5">Belongs to the metallo-dependent hydrolases superfamily. CpsB/CapC family.</text>
</comment>
<keyword evidence="2 5" id="KW-0378">Hydrolase</keyword>
<protein>
    <recommendedName>
        <fullName evidence="5">Tyrosine-protein phosphatase</fullName>
        <ecNumber evidence="5">3.1.3.48</ecNumber>
    </recommendedName>
</protein>
<dbReference type="EMBL" id="CP031223">
    <property type="protein sequence ID" value="QFF99875.1"/>
    <property type="molecule type" value="Genomic_DNA"/>
</dbReference>
<dbReference type="PANTHER" id="PTHR39181:SF1">
    <property type="entry name" value="TYROSINE-PROTEIN PHOSPHATASE YWQE"/>
    <property type="match status" value="1"/>
</dbReference>
<evidence type="ECO:0000256" key="5">
    <source>
        <dbReference type="PIRNR" id="PIRNR016557"/>
    </source>
</evidence>
<dbReference type="OrthoDB" id="9788539at2"/>
<dbReference type="Pfam" id="PF19567">
    <property type="entry name" value="CpsB_CapC"/>
    <property type="match status" value="1"/>
</dbReference>
<evidence type="ECO:0000256" key="1">
    <source>
        <dbReference type="ARBA" id="ARBA00005750"/>
    </source>
</evidence>
<comment type="catalytic activity">
    <reaction evidence="4 5">
        <text>O-phospho-L-tyrosyl-[protein] + H2O = L-tyrosyl-[protein] + phosphate</text>
        <dbReference type="Rhea" id="RHEA:10684"/>
        <dbReference type="Rhea" id="RHEA-COMP:10136"/>
        <dbReference type="Rhea" id="RHEA-COMP:20101"/>
        <dbReference type="ChEBI" id="CHEBI:15377"/>
        <dbReference type="ChEBI" id="CHEBI:43474"/>
        <dbReference type="ChEBI" id="CHEBI:46858"/>
        <dbReference type="ChEBI" id="CHEBI:61978"/>
        <dbReference type="EC" id="3.1.3.48"/>
    </reaction>
</comment>
<accession>A0A5J6SPL5</accession>
<sequence length="252" mass="28458">MLVDIHNHILPGLDDGAQSMEEAILLAANAVANGVTHIIATPHHLNGKYMNSSIVVKEAVASIFRELSNKNIPVKILPGQEIHLTPNILEDLDNNLLTLANSGKYILIELPYNHIPAQTLESFYQIQLKGYIPIIAHPERNSELRRNKQLLYEFVNKGALIQITASSLIGANGRSLKMYTKKLIKHNLVHFISSDAHHYVKRPFLLKKAYQYVEKKFSESHVTYFSENAKHVLFGTEFLPLPPVGFKKSRHL</sequence>
<dbReference type="EC" id="3.1.3.48" evidence="5"/>
<dbReference type="PANTHER" id="PTHR39181">
    <property type="entry name" value="TYROSINE-PROTEIN PHOSPHATASE YWQE"/>
    <property type="match status" value="1"/>
</dbReference>
<name>A0A5J6SPL5_9BACI</name>
<evidence type="ECO:0000313" key="6">
    <source>
        <dbReference type="EMBL" id="QFF99875.1"/>
    </source>
</evidence>
<evidence type="ECO:0000256" key="2">
    <source>
        <dbReference type="ARBA" id="ARBA00022801"/>
    </source>
</evidence>
<evidence type="ECO:0000256" key="3">
    <source>
        <dbReference type="ARBA" id="ARBA00022912"/>
    </source>
</evidence>
<evidence type="ECO:0000313" key="7">
    <source>
        <dbReference type="Proteomes" id="UP000325517"/>
    </source>
</evidence>
<gene>
    <name evidence="6" type="ORF">PB01_14155</name>
</gene>
<dbReference type="RefSeq" id="WP_151700774.1">
    <property type="nucleotide sequence ID" value="NZ_CP031223.1"/>
</dbReference>